<dbReference type="PROSITE" id="PS00678">
    <property type="entry name" value="WD_REPEATS_1"/>
    <property type="match status" value="1"/>
</dbReference>
<keyword evidence="4" id="KW-1185">Reference proteome</keyword>
<organism evidence="4 5">
    <name type="scientific">Alligator sinensis</name>
    <name type="common">Chinese alligator</name>
    <dbReference type="NCBI Taxonomy" id="38654"/>
    <lineage>
        <taxon>Eukaryota</taxon>
        <taxon>Metazoa</taxon>
        <taxon>Chordata</taxon>
        <taxon>Craniata</taxon>
        <taxon>Vertebrata</taxon>
        <taxon>Euteleostomi</taxon>
        <taxon>Archelosauria</taxon>
        <taxon>Archosauria</taxon>
        <taxon>Crocodylia</taxon>
        <taxon>Alligatoridae</taxon>
        <taxon>Alligatorinae</taxon>
        <taxon>Alligator</taxon>
    </lineage>
</organism>
<dbReference type="SMART" id="SM00320">
    <property type="entry name" value="WD40"/>
    <property type="match status" value="2"/>
</dbReference>
<accession>A0A1U8DF58</accession>
<dbReference type="Pfam" id="PF00400">
    <property type="entry name" value="WD40"/>
    <property type="match status" value="1"/>
</dbReference>
<dbReference type="InParanoid" id="A0A1U8DF58"/>
<sequence>MDQLEEEREELGYSSEKRQAGSYADQKPGGKVWVEAWNEAADTTSLWRNMCLNRWTFCNILNLTPGVQTWKKYYLHRSKLEQQMTSGRPSADYTCIPMRGHSGKIMAMAYLSDSDHVFGAGQLRSVVCTASTDGTVRAWNVQEGIQIWSSPIQEMPLLKVITLPKYKVAITTDAHGTIKAWQGETGQELASFSTSSSSCNLVTYSVNKKPFLSAATAGGAIYTLEVPNLNQVSCITAFQNSKIDLLLCSPDKLWLVAGSTESADVSTKVFSTDCLIQPTEDKSPICTSLPIREHVTACWLPKEPARIAVMHKDNAFQMNITVLDLAVKKSKYKSEILAQQVTSFTLPEKSWNTYSVMEGYGTETILIGCGSELKLYSISGTQLQCFQDHKDTITSLWVDSFRVVTSSLDLSLRVYVWKKANQAYALQSLYQLLGGSHKWSRGFIDVACDNVSIIGMVARADETSILRAYSFNL</sequence>
<name>A0A1U8DF58_ALLSI</name>
<proteinExistence type="predicted"/>
<dbReference type="PANTHER" id="PTHR44019:SF17">
    <property type="entry name" value="F-BOX_WD REPEAT-CONTAINING PROTEIN 12"/>
    <property type="match status" value="1"/>
</dbReference>
<dbReference type="AlphaFoldDB" id="A0A1U8DF58"/>
<protein>
    <submittedName>
        <fullName evidence="5">F-box/WD repeat-containing protein 12</fullName>
    </submittedName>
</protein>
<dbReference type="KEGG" id="asn:102383074"/>
<gene>
    <name evidence="5" type="primary">FBXW12</name>
</gene>
<dbReference type="InterPro" id="IPR015943">
    <property type="entry name" value="WD40/YVTN_repeat-like_dom_sf"/>
</dbReference>
<dbReference type="STRING" id="38654.A0A1U8DF58"/>
<dbReference type="Proteomes" id="UP000189705">
    <property type="component" value="Unplaced"/>
</dbReference>
<dbReference type="PANTHER" id="PTHR44019">
    <property type="entry name" value="WD REPEAT-CONTAINING PROTEIN 55"/>
    <property type="match status" value="1"/>
</dbReference>
<dbReference type="eggNOG" id="ENOG502R86T">
    <property type="taxonomic scope" value="Eukaryota"/>
</dbReference>
<keyword evidence="2" id="KW-0677">Repeat</keyword>
<reference evidence="5" key="1">
    <citation type="submission" date="2025-08" db="UniProtKB">
        <authorList>
            <consortium name="RefSeq"/>
        </authorList>
    </citation>
    <scope>IDENTIFICATION</scope>
</reference>
<dbReference type="RefSeq" id="XP_014379888.2">
    <property type="nucleotide sequence ID" value="XM_014524402.2"/>
</dbReference>
<dbReference type="SUPFAM" id="SSF81383">
    <property type="entry name" value="F-box domain"/>
    <property type="match status" value="1"/>
</dbReference>
<dbReference type="Gene3D" id="2.130.10.10">
    <property type="entry name" value="YVTN repeat-like/Quinoprotein amine dehydrogenase"/>
    <property type="match status" value="2"/>
</dbReference>
<feature type="region of interest" description="Disordered" evidence="3">
    <location>
        <begin position="1"/>
        <end position="27"/>
    </location>
</feature>
<evidence type="ECO:0000313" key="4">
    <source>
        <dbReference type="Proteomes" id="UP000189705"/>
    </source>
</evidence>
<evidence type="ECO:0000313" key="5">
    <source>
        <dbReference type="RefSeq" id="XP_014379888.2"/>
    </source>
</evidence>
<evidence type="ECO:0000256" key="3">
    <source>
        <dbReference type="SAM" id="MobiDB-lite"/>
    </source>
</evidence>
<dbReference type="SUPFAM" id="SSF50998">
    <property type="entry name" value="Quinoprotein alcohol dehydrogenase-like"/>
    <property type="match status" value="1"/>
</dbReference>
<keyword evidence="1" id="KW-0853">WD repeat</keyword>
<dbReference type="InterPro" id="IPR001680">
    <property type="entry name" value="WD40_rpt"/>
</dbReference>
<evidence type="ECO:0000256" key="1">
    <source>
        <dbReference type="ARBA" id="ARBA00022574"/>
    </source>
</evidence>
<dbReference type="InterPro" id="IPR011047">
    <property type="entry name" value="Quinoprotein_ADH-like_sf"/>
</dbReference>
<dbReference type="InterPro" id="IPR050505">
    <property type="entry name" value="WDR55/POC1"/>
</dbReference>
<dbReference type="CTD" id="285231"/>
<evidence type="ECO:0000256" key="2">
    <source>
        <dbReference type="ARBA" id="ARBA00022737"/>
    </source>
</evidence>
<dbReference type="InterPro" id="IPR036047">
    <property type="entry name" value="F-box-like_dom_sf"/>
</dbReference>
<dbReference type="InterPro" id="IPR019775">
    <property type="entry name" value="WD40_repeat_CS"/>
</dbReference>
<dbReference type="GeneID" id="102383074"/>